<reference evidence="2" key="1">
    <citation type="submission" date="2018-11" db="EMBL/GenBank/DDBJ databases">
        <authorList>
            <person name="Grassa J C."/>
        </authorList>
    </citation>
    <scope>NUCLEOTIDE SEQUENCE [LARGE SCALE GENOMIC DNA]</scope>
</reference>
<dbReference type="Gramene" id="novel_model_1046_5bd9a17a">
    <property type="protein sequence ID" value="cds.novel_model_1046_5bd9a17a"/>
    <property type="gene ID" value="novel_gene_591_5bd9a17a"/>
</dbReference>
<proteinExistence type="predicted"/>
<dbReference type="AlphaFoldDB" id="A0A803QT13"/>
<accession>A0A803QT13</accession>
<feature type="compositionally biased region" description="Polar residues" evidence="1">
    <location>
        <begin position="172"/>
        <end position="182"/>
    </location>
</feature>
<evidence type="ECO:0000256" key="1">
    <source>
        <dbReference type="SAM" id="MobiDB-lite"/>
    </source>
</evidence>
<dbReference type="EMBL" id="UZAU01000172">
    <property type="status" value="NOT_ANNOTATED_CDS"/>
    <property type="molecule type" value="Genomic_DNA"/>
</dbReference>
<feature type="region of interest" description="Disordered" evidence="1">
    <location>
        <begin position="58"/>
        <end position="81"/>
    </location>
</feature>
<feature type="compositionally biased region" description="Polar residues" evidence="1">
    <location>
        <begin position="68"/>
        <end position="81"/>
    </location>
</feature>
<dbReference type="EnsemblPlants" id="novel_model_1046_5bd9a17a">
    <property type="protein sequence ID" value="cds.novel_model_1046_5bd9a17a"/>
    <property type="gene ID" value="novel_gene_591_5bd9a17a"/>
</dbReference>
<protein>
    <submittedName>
        <fullName evidence="2">Uncharacterized protein</fullName>
    </submittedName>
</protein>
<reference evidence="2" key="2">
    <citation type="submission" date="2021-03" db="UniProtKB">
        <authorList>
            <consortium name="EnsemblPlants"/>
        </authorList>
    </citation>
    <scope>IDENTIFICATION</scope>
</reference>
<dbReference type="Proteomes" id="UP000596661">
    <property type="component" value="Chromosome 2"/>
</dbReference>
<name>A0A803QT13_CANSA</name>
<keyword evidence="3" id="KW-1185">Reference proteome</keyword>
<organism evidence="2 3">
    <name type="scientific">Cannabis sativa</name>
    <name type="common">Hemp</name>
    <name type="synonym">Marijuana</name>
    <dbReference type="NCBI Taxonomy" id="3483"/>
    <lineage>
        <taxon>Eukaryota</taxon>
        <taxon>Viridiplantae</taxon>
        <taxon>Streptophyta</taxon>
        <taxon>Embryophyta</taxon>
        <taxon>Tracheophyta</taxon>
        <taxon>Spermatophyta</taxon>
        <taxon>Magnoliopsida</taxon>
        <taxon>eudicotyledons</taxon>
        <taxon>Gunneridae</taxon>
        <taxon>Pentapetalae</taxon>
        <taxon>rosids</taxon>
        <taxon>fabids</taxon>
        <taxon>Rosales</taxon>
        <taxon>Cannabaceae</taxon>
        <taxon>Cannabis</taxon>
    </lineage>
</organism>
<evidence type="ECO:0000313" key="3">
    <source>
        <dbReference type="Proteomes" id="UP000596661"/>
    </source>
</evidence>
<feature type="region of interest" description="Disordered" evidence="1">
    <location>
        <begin position="160"/>
        <end position="182"/>
    </location>
</feature>
<evidence type="ECO:0000313" key="2">
    <source>
        <dbReference type="EnsemblPlants" id="cds.novel_model_1046_5bd9a17a"/>
    </source>
</evidence>
<sequence>MPTIERSPLAAALYKAVRPSRLLASLSAPDSTNTRVHLICPLATATCRGVLPSLSTQFNEPDPLPLTKSKTSSARSNDAATCNSSQPLLAHLESTPREFASSSSKTSVAPIFNPESRSKFTIPSGSANSVATRRIDSDSLAENPANTDFCRLIKFLAASQSPRETARRRRTGPTNATLSLWS</sequence>